<dbReference type="Proteomes" id="UP000656732">
    <property type="component" value="Unassembled WGS sequence"/>
</dbReference>
<dbReference type="AlphaFoldDB" id="A0A918C028"/>
<evidence type="ECO:0000313" key="2">
    <source>
        <dbReference type="EMBL" id="GGR00477.1"/>
    </source>
</evidence>
<feature type="chain" id="PRO_5039125214" evidence="1">
    <location>
        <begin position="30"/>
        <end position="413"/>
    </location>
</feature>
<reference evidence="2" key="2">
    <citation type="submission" date="2020-09" db="EMBL/GenBank/DDBJ databases">
        <authorList>
            <person name="Sun Q."/>
            <person name="Ohkuma M."/>
        </authorList>
    </citation>
    <scope>NUCLEOTIDE SEQUENCE</scope>
    <source>
        <strain evidence="2">JCM 4403</strain>
    </source>
</reference>
<proteinExistence type="predicted"/>
<protein>
    <submittedName>
        <fullName evidence="2">Lipoprotein</fullName>
    </submittedName>
</protein>
<sequence length="413" mass="43623">MNLSLRRNPTARTPAVLVALALLTTAGCAGNDDGPPAATTASATPHGYVAGAQESAEQQSRLLLSDPGTGQTRVLDLITGKTHRTALRPGTARLTTDGRFGYFHAADGTHVLDGGAWMVDHGDHVHYYRAAIRDVGRMSAGAGARVRSDTALTAVTGEDGRAVLHARADLEKGGVGTPRTLPGTYAAPVVPYAEHLLTLAGDGTSAPEAVVLDRAGGRSVSLRVTCEDPAGDAVTRRGVVFGCADGALLVREDDGRFTAERIPYGRDVPARERAVSFRHRAGSDTLTAPAGDRAVWVLDVTDRTWRRVETGPVVAANTAGEGAPLLVLETDGTLHGYDVATGARTARTERLLAPRRAADNGASGPVLEVDRSRAYLNDPAGRRVYEIDYNDGLRVARTFDLDLEPRLMVETGR</sequence>
<evidence type="ECO:0000256" key="1">
    <source>
        <dbReference type="SAM" id="SignalP"/>
    </source>
</evidence>
<accession>A0A918C028</accession>
<dbReference type="RefSeq" id="WP_189560770.1">
    <property type="nucleotide sequence ID" value="NZ_BMTE01000003.1"/>
</dbReference>
<keyword evidence="3" id="KW-1185">Reference proteome</keyword>
<feature type="signal peptide" evidence="1">
    <location>
        <begin position="1"/>
        <end position="29"/>
    </location>
</feature>
<gene>
    <name evidence="2" type="ORF">GCM10010280_55470</name>
</gene>
<dbReference type="PROSITE" id="PS51257">
    <property type="entry name" value="PROKAR_LIPOPROTEIN"/>
    <property type="match status" value="1"/>
</dbReference>
<dbReference type="EMBL" id="BMTU01000014">
    <property type="protein sequence ID" value="GGR00477.1"/>
    <property type="molecule type" value="Genomic_DNA"/>
</dbReference>
<dbReference type="SUPFAM" id="SSF50998">
    <property type="entry name" value="Quinoprotein alcohol dehydrogenase-like"/>
    <property type="match status" value="1"/>
</dbReference>
<dbReference type="InterPro" id="IPR011047">
    <property type="entry name" value="Quinoprotein_ADH-like_sf"/>
</dbReference>
<name>A0A918C028_9ACTN</name>
<reference evidence="2" key="1">
    <citation type="journal article" date="2014" name="Int. J. Syst. Evol. Microbiol.">
        <title>Complete genome sequence of Corynebacterium casei LMG S-19264T (=DSM 44701T), isolated from a smear-ripened cheese.</title>
        <authorList>
            <consortium name="US DOE Joint Genome Institute (JGI-PGF)"/>
            <person name="Walter F."/>
            <person name="Albersmeier A."/>
            <person name="Kalinowski J."/>
            <person name="Ruckert C."/>
        </authorList>
    </citation>
    <scope>NUCLEOTIDE SEQUENCE</scope>
    <source>
        <strain evidence="2">JCM 4403</strain>
    </source>
</reference>
<keyword evidence="2" id="KW-0449">Lipoprotein</keyword>
<keyword evidence="1" id="KW-0732">Signal</keyword>
<comment type="caution">
    <text evidence="2">The sequence shown here is derived from an EMBL/GenBank/DDBJ whole genome shotgun (WGS) entry which is preliminary data.</text>
</comment>
<organism evidence="2 3">
    <name type="scientific">Streptomyces pilosus</name>
    <dbReference type="NCBI Taxonomy" id="28893"/>
    <lineage>
        <taxon>Bacteria</taxon>
        <taxon>Bacillati</taxon>
        <taxon>Actinomycetota</taxon>
        <taxon>Actinomycetes</taxon>
        <taxon>Kitasatosporales</taxon>
        <taxon>Streptomycetaceae</taxon>
        <taxon>Streptomyces</taxon>
    </lineage>
</organism>
<evidence type="ECO:0000313" key="3">
    <source>
        <dbReference type="Proteomes" id="UP000656732"/>
    </source>
</evidence>